<sequence length="372" mass="42149">MNRSKDFKHKFEQLIRSLDQFGHPIAFTYKNSSSFKTTFGGVVTLCEFDIGFSVEFLIPPEQEIKSIDQYVEVSFSTFKNIYSNGSFSEELIELPVSKCQAGRFNGEQSQTETFGITNKYTCPINFKTALQGSYTTQYAQMLQVQVRKCNQTNLTIKNKTLTCASAEEIDRILNHLTINILMTNQFIDVNEKYGNPIKTVLKQFFATAQSKLSLYYQLKLGQNFLIQSTSSLSNLLGQQNLTYYTITHDSMQIADSNLLGSYITCQILLDDIVTTTNMELYTLSDALSNVGGIIGIISIVVQVLVSKIQEQLYYQSLIKQQFQITSDLIVKQHINVKIGKTNLNDLEQPSMTGLKNHQKATKLDNLIRDLKN</sequence>
<keyword evidence="2" id="KW-1185">Reference proteome</keyword>
<dbReference type="EMBL" id="CCKQ01002174">
    <property type="protein sequence ID" value="CDW73261.1"/>
    <property type="molecule type" value="Genomic_DNA"/>
</dbReference>
<dbReference type="GO" id="GO:0005634">
    <property type="term" value="C:nucleus"/>
    <property type="evidence" value="ECO:0007669"/>
    <property type="project" value="TreeGrafter"/>
</dbReference>
<name>A0A077ZXI7_STYLE</name>
<evidence type="ECO:0000313" key="2">
    <source>
        <dbReference type="Proteomes" id="UP000039865"/>
    </source>
</evidence>
<dbReference type="PANTHER" id="PTHR31398:SF0">
    <property type="entry name" value="MEIOTIC NUCLEAR DIVISION PROTEIN 1 HOMOLOG"/>
    <property type="match status" value="1"/>
</dbReference>
<reference evidence="1 2" key="1">
    <citation type="submission" date="2014-06" db="EMBL/GenBank/DDBJ databases">
        <authorList>
            <person name="Swart Estienne"/>
        </authorList>
    </citation>
    <scope>NUCLEOTIDE SEQUENCE [LARGE SCALE GENOMIC DNA]</scope>
    <source>
        <strain evidence="1 2">130c</strain>
    </source>
</reference>
<accession>A0A077ZXI7</accession>
<dbReference type="PANTHER" id="PTHR31398">
    <property type="entry name" value="MEIOTIC NUCLEAR DIVISION PROTEIN 1 HOMOLOG"/>
    <property type="match status" value="1"/>
</dbReference>
<organism evidence="1 2">
    <name type="scientific">Stylonychia lemnae</name>
    <name type="common">Ciliate</name>
    <dbReference type="NCBI Taxonomy" id="5949"/>
    <lineage>
        <taxon>Eukaryota</taxon>
        <taxon>Sar</taxon>
        <taxon>Alveolata</taxon>
        <taxon>Ciliophora</taxon>
        <taxon>Intramacronucleata</taxon>
        <taxon>Spirotrichea</taxon>
        <taxon>Stichotrichia</taxon>
        <taxon>Sporadotrichida</taxon>
        <taxon>Oxytrichidae</taxon>
        <taxon>Stylonychinae</taxon>
        <taxon>Stylonychia</taxon>
    </lineage>
</organism>
<protein>
    <submittedName>
        <fullName evidence="1">Uncharacterized protein</fullName>
    </submittedName>
</protein>
<dbReference type="GO" id="GO:0007131">
    <property type="term" value="P:reciprocal meiotic recombination"/>
    <property type="evidence" value="ECO:0007669"/>
    <property type="project" value="TreeGrafter"/>
</dbReference>
<evidence type="ECO:0000313" key="1">
    <source>
        <dbReference type="EMBL" id="CDW73261.1"/>
    </source>
</evidence>
<proteinExistence type="predicted"/>
<dbReference type="AlphaFoldDB" id="A0A077ZXI7"/>
<dbReference type="Proteomes" id="UP000039865">
    <property type="component" value="Unassembled WGS sequence"/>
</dbReference>
<dbReference type="InParanoid" id="A0A077ZXI7"/>
<gene>
    <name evidence="1" type="primary">Contig461.g505</name>
    <name evidence="1" type="ORF">STYLEM_2237</name>
</gene>
<dbReference type="OrthoDB" id="298603at2759"/>